<dbReference type="InterPro" id="IPR035936">
    <property type="entry name" value="BB2672"/>
</dbReference>
<reference evidence="1" key="1">
    <citation type="journal article" date="2020" name="mSystems">
        <title>Genome- and Community-Level Interaction Insights into Carbon Utilization and Element Cycling Functions of Hydrothermarchaeota in Hydrothermal Sediment.</title>
        <authorList>
            <person name="Zhou Z."/>
            <person name="Liu Y."/>
            <person name="Xu W."/>
            <person name="Pan J."/>
            <person name="Luo Z.H."/>
            <person name="Li M."/>
        </authorList>
    </citation>
    <scope>NUCLEOTIDE SEQUENCE [LARGE SCALE GENOMIC DNA]</scope>
    <source>
        <strain evidence="1">SpSt-468</strain>
    </source>
</reference>
<dbReference type="InterPro" id="IPR009569">
    <property type="entry name" value="AA_synth_put"/>
</dbReference>
<dbReference type="SUPFAM" id="SSF160519">
    <property type="entry name" value="BB2672-like"/>
    <property type="match status" value="1"/>
</dbReference>
<accession>A0A7C3F3E3</accession>
<proteinExistence type="predicted"/>
<dbReference type="Pfam" id="PF06684">
    <property type="entry name" value="AA_synth"/>
    <property type="match status" value="1"/>
</dbReference>
<comment type="caution">
    <text evidence="1">The sequence shown here is derived from an EMBL/GenBank/DDBJ whole genome shotgun (WGS) entry which is preliminary data.</text>
</comment>
<name>A0A7C3F3E3_9CREN</name>
<gene>
    <name evidence="1" type="ORF">ENS19_00810</name>
</gene>
<protein>
    <submittedName>
        <fullName evidence="1">Amino acid synthesis family protein</fullName>
    </submittedName>
</protein>
<dbReference type="Gene3D" id="3.30.1330.110">
    <property type="entry name" value="BB2672"/>
    <property type="match status" value="1"/>
</dbReference>
<evidence type="ECO:0000313" key="1">
    <source>
        <dbReference type="EMBL" id="HFK19806.1"/>
    </source>
</evidence>
<dbReference type="EMBL" id="DSTX01000001">
    <property type="protein sequence ID" value="HFK19806.1"/>
    <property type="molecule type" value="Genomic_DNA"/>
</dbReference>
<sequence>MEFPIRKIVTIVEETLVEGDKKLAQPAVKGAAIAVIRNPYAGRYVEDLSPFFDYGEQLAGILVGRALKALGVSQEDAKERIEGYGKGAIVGPAGEIEHPHAIIHPKFGAPVRKALGGVDYCKAIIPSTCKMGGPGTQIDLPIVFKRAIWVVSHFDTMTISVPDAPKEDEMVIALALTASGRPMARTAGWQMSQVIGLDGNK</sequence>
<dbReference type="AlphaFoldDB" id="A0A7C3F3E3"/>
<organism evidence="1">
    <name type="scientific">Candidatus Methanomethylicus mesodigestus</name>
    <dbReference type="NCBI Taxonomy" id="1867258"/>
    <lineage>
        <taxon>Archaea</taxon>
        <taxon>Thermoproteota</taxon>
        <taxon>Methanosuratincolia</taxon>
        <taxon>Candidatus Methanomethylicales</taxon>
        <taxon>Candidatus Methanomethylicaceae</taxon>
        <taxon>Candidatus Methanomethylicus</taxon>
    </lineage>
</organism>